<dbReference type="InterPro" id="IPR055998">
    <property type="entry name" value="DUF7576"/>
</dbReference>
<dbReference type="EMBL" id="JBHTBF010000001">
    <property type="protein sequence ID" value="MFC7315313.1"/>
    <property type="molecule type" value="Genomic_DNA"/>
</dbReference>
<evidence type="ECO:0008006" key="3">
    <source>
        <dbReference type="Google" id="ProtNLM"/>
    </source>
</evidence>
<dbReference type="Proteomes" id="UP001596547">
    <property type="component" value="Unassembled WGS sequence"/>
</dbReference>
<protein>
    <recommendedName>
        <fullName evidence="3">Small CPxCG-related zinc finger protein</fullName>
    </recommendedName>
</protein>
<dbReference type="Pfam" id="PF24461">
    <property type="entry name" value="DUF7576"/>
    <property type="match status" value="1"/>
</dbReference>
<accession>A0ABD6A5T0</accession>
<dbReference type="AlphaFoldDB" id="A0ABD6A5T0"/>
<keyword evidence="2" id="KW-1185">Reference proteome</keyword>
<evidence type="ECO:0000313" key="2">
    <source>
        <dbReference type="Proteomes" id="UP001596547"/>
    </source>
</evidence>
<dbReference type="RefSeq" id="WP_276304716.1">
    <property type="nucleotide sequence ID" value="NZ_CP119992.1"/>
</dbReference>
<dbReference type="GeneID" id="79314274"/>
<sequence length="63" mass="6964">MVDPTSDLGEEVDESNAPRCAVCDRPIVRDPTHRVVTWIDDGRIEVAHFCGPECREAWSGLPG</sequence>
<comment type="caution">
    <text evidence="1">The sequence shown here is derived from an EMBL/GenBank/DDBJ whole genome shotgun (WGS) entry which is preliminary data.</text>
</comment>
<gene>
    <name evidence="1" type="ORF">ACFQPE_00685</name>
</gene>
<organism evidence="1 2">
    <name type="scientific">Halomarina halobia</name>
    <dbReference type="NCBI Taxonomy" id="3033386"/>
    <lineage>
        <taxon>Archaea</taxon>
        <taxon>Methanobacteriati</taxon>
        <taxon>Methanobacteriota</taxon>
        <taxon>Stenosarchaea group</taxon>
        <taxon>Halobacteria</taxon>
        <taxon>Halobacteriales</taxon>
        <taxon>Natronomonadaceae</taxon>
        <taxon>Halomarina</taxon>
    </lineage>
</organism>
<name>A0ABD6A5T0_9EURY</name>
<reference evidence="1 2" key="1">
    <citation type="journal article" date="2019" name="Int. J. Syst. Evol. Microbiol.">
        <title>The Global Catalogue of Microorganisms (GCM) 10K type strain sequencing project: providing services to taxonomists for standard genome sequencing and annotation.</title>
        <authorList>
            <consortium name="The Broad Institute Genomics Platform"/>
            <consortium name="The Broad Institute Genome Sequencing Center for Infectious Disease"/>
            <person name="Wu L."/>
            <person name="Ma J."/>
        </authorList>
    </citation>
    <scope>NUCLEOTIDE SEQUENCE [LARGE SCALE GENOMIC DNA]</scope>
    <source>
        <strain evidence="1 2">PSR21</strain>
    </source>
</reference>
<evidence type="ECO:0000313" key="1">
    <source>
        <dbReference type="EMBL" id="MFC7315313.1"/>
    </source>
</evidence>
<proteinExistence type="predicted"/>